<feature type="compositionally biased region" description="Polar residues" evidence="1">
    <location>
        <begin position="109"/>
        <end position="123"/>
    </location>
</feature>
<organism evidence="2 3">
    <name type="scientific">Strigops habroptila</name>
    <name type="common">Kakapo</name>
    <dbReference type="NCBI Taxonomy" id="2489341"/>
    <lineage>
        <taxon>Eukaryota</taxon>
        <taxon>Metazoa</taxon>
        <taxon>Chordata</taxon>
        <taxon>Craniata</taxon>
        <taxon>Vertebrata</taxon>
        <taxon>Euteleostomi</taxon>
        <taxon>Archelosauria</taxon>
        <taxon>Archosauria</taxon>
        <taxon>Dinosauria</taxon>
        <taxon>Saurischia</taxon>
        <taxon>Theropoda</taxon>
        <taxon>Coelurosauria</taxon>
        <taxon>Aves</taxon>
        <taxon>Neognathae</taxon>
        <taxon>Neoaves</taxon>
        <taxon>Telluraves</taxon>
        <taxon>Australaves</taxon>
        <taxon>Psittaciformes</taxon>
        <taxon>Psittacidae</taxon>
        <taxon>Strigops</taxon>
    </lineage>
</organism>
<dbReference type="AlphaFoldDB" id="A0A672VCA5"/>
<name>A0A672VCA5_STRHB</name>
<protein>
    <submittedName>
        <fullName evidence="2">Uncharacterized protein</fullName>
    </submittedName>
</protein>
<sequence>MLLYSQVPVLEQELLIAAHVQGQHAENQSLQGDLALISLLIPSSQHISLFNIPVPKDCQGLIPPASTPAQEKEHHTTSGTSSAHTLRLFIAEAHSSTGTTHRVGIPESSPAQHRSLLQPQLRS</sequence>
<dbReference type="Ensembl" id="ENSSHBT00005029940.1">
    <property type="protein sequence ID" value="ENSSHBP00005025159.1"/>
    <property type="gene ID" value="ENSSHBG00005020929.1"/>
</dbReference>
<feature type="region of interest" description="Disordered" evidence="1">
    <location>
        <begin position="96"/>
        <end position="123"/>
    </location>
</feature>
<reference evidence="2" key="2">
    <citation type="submission" date="2025-08" db="UniProtKB">
        <authorList>
            <consortium name="Ensembl"/>
        </authorList>
    </citation>
    <scope>IDENTIFICATION</scope>
</reference>
<feature type="region of interest" description="Disordered" evidence="1">
    <location>
        <begin position="61"/>
        <end position="84"/>
    </location>
</feature>
<evidence type="ECO:0000313" key="3">
    <source>
        <dbReference type="Proteomes" id="UP000472266"/>
    </source>
</evidence>
<reference evidence="2" key="3">
    <citation type="submission" date="2025-09" db="UniProtKB">
        <authorList>
            <consortium name="Ensembl"/>
        </authorList>
    </citation>
    <scope>IDENTIFICATION</scope>
</reference>
<dbReference type="InParanoid" id="A0A672VCA5"/>
<keyword evidence="3" id="KW-1185">Reference proteome</keyword>
<dbReference type="Proteomes" id="UP000472266">
    <property type="component" value="Chromosome 17"/>
</dbReference>
<accession>A0A672VCA5</accession>
<proteinExistence type="predicted"/>
<evidence type="ECO:0000313" key="2">
    <source>
        <dbReference type="Ensembl" id="ENSSHBP00005025159.1"/>
    </source>
</evidence>
<reference evidence="2 3" key="1">
    <citation type="submission" date="2019-11" db="EMBL/GenBank/DDBJ databases">
        <title>Strigops habroptila (kakapo) genome, bStrHab1, primary haplotype, v2.</title>
        <authorList>
            <person name="Jarvis E.D."/>
            <person name="Howard J."/>
            <person name="Rhie A."/>
            <person name="Phillippy A."/>
            <person name="Korlach J."/>
            <person name="Digby A."/>
            <person name="Iorns D."/>
            <person name="Eason D."/>
            <person name="Robertson B."/>
            <person name="Raemaekers T."/>
            <person name="Howe K."/>
            <person name="Lewin H."/>
            <person name="Damas J."/>
            <person name="Hastie A."/>
            <person name="Tracey A."/>
            <person name="Chow W."/>
            <person name="Fedrigo O."/>
        </authorList>
    </citation>
    <scope>NUCLEOTIDE SEQUENCE [LARGE SCALE GENOMIC DNA]</scope>
</reference>
<evidence type="ECO:0000256" key="1">
    <source>
        <dbReference type="SAM" id="MobiDB-lite"/>
    </source>
</evidence>